<gene>
    <name evidence="6" type="ORF">PC113_g17968</name>
    <name evidence="7" type="ORF">PC115_g17521</name>
    <name evidence="8" type="ORF">PC118_g17709</name>
</gene>
<evidence type="ECO:0000256" key="4">
    <source>
        <dbReference type="SAM" id="MobiDB-lite"/>
    </source>
</evidence>
<evidence type="ECO:0000256" key="1">
    <source>
        <dbReference type="ARBA" id="ARBA00005234"/>
    </source>
</evidence>
<proteinExistence type="inferred from homology"/>
<evidence type="ECO:0000259" key="5">
    <source>
        <dbReference type="PROSITE" id="PS50600"/>
    </source>
</evidence>
<evidence type="ECO:0000313" key="8">
    <source>
        <dbReference type="EMBL" id="KAG2968958.1"/>
    </source>
</evidence>
<evidence type="ECO:0000313" key="6">
    <source>
        <dbReference type="EMBL" id="KAG2846448.1"/>
    </source>
</evidence>
<name>A0A8T1B4V9_9STRA</name>
<dbReference type="EMBL" id="RCMG01000811">
    <property type="protein sequence ID" value="KAG2846448.1"/>
    <property type="molecule type" value="Genomic_DNA"/>
</dbReference>
<dbReference type="Gene3D" id="3.40.395.10">
    <property type="entry name" value="Adenoviral Proteinase, Chain A"/>
    <property type="match status" value="1"/>
</dbReference>
<dbReference type="SUPFAM" id="SSF54001">
    <property type="entry name" value="Cysteine proteinases"/>
    <property type="match status" value="1"/>
</dbReference>
<dbReference type="VEuPathDB" id="FungiDB:PC110_g18963"/>
<dbReference type="GO" id="GO:0008234">
    <property type="term" value="F:cysteine-type peptidase activity"/>
    <property type="evidence" value="ECO:0007669"/>
    <property type="project" value="InterPro"/>
</dbReference>
<dbReference type="Proteomes" id="UP000774804">
    <property type="component" value="Unassembled WGS sequence"/>
</dbReference>
<dbReference type="Proteomes" id="UP000735874">
    <property type="component" value="Unassembled WGS sequence"/>
</dbReference>
<dbReference type="InterPro" id="IPR052579">
    <property type="entry name" value="Zinc_finger_SWIM"/>
</dbReference>
<evidence type="ECO:0000313" key="7">
    <source>
        <dbReference type="EMBL" id="KAG2896466.1"/>
    </source>
</evidence>
<dbReference type="EMBL" id="RCMI01000837">
    <property type="protein sequence ID" value="KAG2896466.1"/>
    <property type="molecule type" value="Genomic_DNA"/>
</dbReference>
<comment type="caution">
    <text evidence="7">The sequence shown here is derived from an EMBL/GenBank/DDBJ whole genome shotgun (WGS) entry which is preliminary data.</text>
</comment>
<keyword evidence="3" id="KW-0378">Hydrolase</keyword>
<accession>A0A8T1B4V9</accession>
<dbReference type="GO" id="GO:0006508">
    <property type="term" value="P:proteolysis"/>
    <property type="evidence" value="ECO:0007669"/>
    <property type="project" value="UniProtKB-KW"/>
</dbReference>
<dbReference type="Proteomes" id="UP000697107">
    <property type="component" value="Unassembled WGS sequence"/>
</dbReference>
<dbReference type="PANTHER" id="PTHR31569:SF4">
    <property type="entry name" value="SWIM-TYPE DOMAIN-CONTAINING PROTEIN"/>
    <property type="match status" value="1"/>
</dbReference>
<dbReference type="PANTHER" id="PTHR31569">
    <property type="entry name" value="SWIM-TYPE DOMAIN-CONTAINING PROTEIN"/>
    <property type="match status" value="1"/>
</dbReference>
<dbReference type="VEuPathDB" id="FungiDB:PC110_g2140"/>
<dbReference type="EMBL" id="RCML01000822">
    <property type="protein sequence ID" value="KAG2968958.1"/>
    <property type="molecule type" value="Genomic_DNA"/>
</dbReference>
<evidence type="ECO:0000256" key="3">
    <source>
        <dbReference type="ARBA" id="ARBA00022801"/>
    </source>
</evidence>
<feature type="domain" description="Ubiquitin-like protease family profile" evidence="5">
    <location>
        <begin position="514"/>
        <end position="665"/>
    </location>
</feature>
<feature type="compositionally biased region" description="Basic and acidic residues" evidence="4">
    <location>
        <begin position="273"/>
        <end position="288"/>
    </location>
</feature>
<dbReference type="PROSITE" id="PS50600">
    <property type="entry name" value="ULP_PROTEASE"/>
    <property type="match status" value="1"/>
</dbReference>
<dbReference type="InterPro" id="IPR003653">
    <property type="entry name" value="Peptidase_C48_C"/>
</dbReference>
<feature type="region of interest" description="Disordered" evidence="4">
    <location>
        <begin position="251"/>
        <end position="344"/>
    </location>
</feature>
<comment type="similarity">
    <text evidence="1">Belongs to the peptidase C48 family.</text>
</comment>
<protein>
    <recommendedName>
        <fullName evidence="5">Ubiquitin-like protease family profile domain-containing protein</fullName>
    </recommendedName>
</protein>
<evidence type="ECO:0000256" key="2">
    <source>
        <dbReference type="ARBA" id="ARBA00022670"/>
    </source>
</evidence>
<keyword evidence="2" id="KW-0645">Protease</keyword>
<reference evidence="7" key="1">
    <citation type="submission" date="2018-10" db="EMBL/GenBank/DDBJ databases">
        <title>Effector identification in a new, highly contiguous assembly of the strawberry crown rot pathogen Phytophthora cactorum.</title>
        <authorList>
            <person name="Armitage A.D."/>
            <person name="Nellist C.F."/>
            <person name="Bates H."/>
            <person name="Vickerstaff R.J."/>
            <person name="Harrison R.J."/>
        </authorList>
    </citation>
    <scope>NUCLEOTIDE SEQUENCE</scope>
    <source>
        <strain evidence="6">15-7</strain>
        <strain evidence="7">4032</strain>
        <strain evidence="8">P415</strain>
    </source>
</reference>
<organism evidence="7 9">
    <name type="scientific">Phytophthora cactorum</name>
    <dbReference type="NCBI Taxonomy" id="29920"/>
    <lineage>
        <taxon>Eukaryota</taxon>
        <taxon>Sar</taxon>
        <taxon>Stramenopiles</taxon>
        <taxon>Oomycota</taxon>
        <taxon>Peronosporomycetes</taxon>
        <taxon>Peronosporales</taxon>
        <taxon>Peronosporaceae</taxon>
        <taxon>Phytophthora</taxon>
    </lineage>
</organism>
<evidence type="ECO:0000313" key="9">
    <source>
        <dbReference type="Proteomes" id="UP000774804"/>
    </source>
</evidence>
<sequence>MWVALYRMDLPHFRNNTNNRLDNFLGKLKADLGSSMSMRLCLNAVIRYQRRREDEYVARVIMPGSKRNHRYNDDSNQLLGNDWLADIYSSEYKFAAAQGAMDSYVVEDEELFVTLRRDGRAHKVDKFNWLCSCEFSSTMQLPYRHSMMYRKNVCGLFMIPYASIPARWLRYGNLDENLVDVDVPIRISKADPAVKRLKPMSSLEKFKSAQALFNRISDELSDLPTSKFQAGIINLEKWCQNLRQGDVAMPGEVTMPASESPSGESDIEPPTQESKKDSTKDDNTEESKGPAVADVGEEDQTATKPEISPFNPRAKRVERPKKDKKAENQMRNQDRKEYNRGSKLRNAVRGDDVVRVEEFLKTAMPPLVELSSFITTFAIRYRGHRAKQMTVEKQLPDSSCKPFRLSESVVRTALETIEKAIPLNEAMDLTNSQSASEECWVITIDGVGNFTHNQIMAMQFIWSLAKICTDAMSCYSWLMISVDAQFKDDGAAEIAEKVLSSWPCARLEGFDSDFTLKWAHVYCVRADCWFNDILVAAFAKVLANKYLNNTTIFLSELMTPAPNRGNRLPPPTLSQVAGATEAFVFMHLNINSSHWACIVLGTARRTIYCYDSMDKRAHHNLLEALAQELVKRSLPHAYQISSVHSPLQSDEYNCGLFVCLFFWRRLAKEVGSDYTERGLMRRRWDILRMVVQATMDKGSKEKSG</sequence>
<dbReference type="InterPro" id="IPR038765">
    <property type="entry name" value="Papain-like_cys_pep_sf"/>
</dbReference>
<dbReference type="Pfam" id="PF02902">
    <property type="entry name" value="Peptidase_C48"/>
    <property type="match status" value="1"/>
</dbReference>
<dbReference type="AlphaFoldDB" id="A0A8T1B4V9"/>
<feature type="compositionally biased region" description="Basic and acidic residues" evidence="4">
    <location>
        <begin position="315"/>
        <end position="340"/>
    </location>
</feature>